<dbReference type="SUPFAM" id="SSF63748">
    <property type="entry name" value="Tudor/PWWP/MBT"/>
    <property type="match status" value="1"/>
</dbReference>
<dbReference type="PANTHER" id="PTHR15999">
    <property type="entry name" value="ZINC FINGER CW-TYPE PWWP DOMAIN PROTEIN 1"/>
    <property type="match status" value="1"/>
</dbReference>
<feature type="region of interest" description="Disordered" evidence="1">
    <location>
        <begin position="1"/>
        <end position="84"/>
    </location>
</feature>
<protein>
    <recommendedName>
        <fullName evidence="2">PWWP domain-containing protein</fullName>
    </recommendedName>
</protein>
<evidence type="ECO:0000313" key="3">
    <source>
        <dbReference type="EMBL" id="GIY27010.1"/>
    </source>
</evidence>
<keyword evidence="4" id="KW-1185">Reference proteome</keyword>
<proteinExistence type="predicted"/>
<dbReference type="PROSITE" id="PS50812">
    <property type="entry name" value="PWWP"/>
    <property type="match status" value="1"/>
</dbReference>
<accession>A0AAV4RZX9</accession>
<dbReference type="InterPro" id="IPR042778">
    <property type="entry name" value="ZCWPW1/ZCWPW2"/>
</dbReference>
<evidence type="ECO:0000259" key="2">
    <source>
        <dbReference type="PROSITE" id="PS50812"/>
    </source>
</evidence>
<reference evidence="3 4" key="1">
    <citation type="submission" date="2021-06" db="EMBL/GenBank/DDBJ databases">
        <title>Caerostris extrusa draft genome.</title>
        <authorList>
            <person name="Kono N."/>
            <person name="Arakawa K."/>
        </authorList>
    </citation>
    <scope>NUCLEOTIDE SEQUENCE [LARGE SCALE GENOMIC DNA]</scope>
</reference>
<dbReference type="PANTHER" id="PTHR15999:SF2">
    <property type="entry name" value="ZINC FINGER CW-TYPE PWWP DOMAIN PROTEIN 1"/>
    <property type="match status" value="1"/>
</dbReference>
<dbReference type="AlphaFoldDB" id="A0AAV4RZX9"/>
<comment type="caution">
    <text evidence="3">The sequence shown here is derived from an EMBL/GenBank/DDBJ whole genome shotgun (WGS) entry which is preliminary data.</text>
</comment>
<dbReference type="Proteomes" id="UP001054945">
    <property type="component" value="Unassembled WGS sequence"/>
</dbReference>
<feature type="compositionally biased region" description="Basic and acidic residues" evidence="1">
    <location>
        <begin position="53"/>
        <end position="66"/>
    </location>
</feature>
<feature type="compositionally biased region" description="Basic residues" evidence="1">
    <location>
        <begin position="36"/>
        <end position="45"/>
    </location>
</feature>
<evidence type="ECO:0000313" key="4">
    <source>
        <dbReference type="Proteomes" id="UP001054945"/>
    </source>
</evidence>
<sequence length="161" mass="18307">MEIDLEEMDDVIKGVAGSRTGCRSRPSRSYALSPRSKSRNPRKSAKVGQQCKTKNEIRGEKKKTDSGEPSGEDAGETRRPDQITQYVPGDLISAQMKGYPSWPAMIDIERQNGIYFKIIKENTHYNVRFFDEPVTRAWVAKESIKELRIKIIVSIFSPRTV</sequence>
<gene>
    <name evidence="3" type="ORF">CEXT_813321</name>
</gene>
<dbReference type="InterPro" id="IPR000313">
    <property type="entry name" value="PWWP_dom"/>
</dbReference>
<dbReference type="SMART" id="SM00293">
    <property type="entry name" value="PWWP"/>
    <property type="match status" value="1"/>
</dbReference>
<dbReference type="EMBL" id="BPLR01008760">
    <property type="protein sequence ID" value="GIY27010.1"/>
    <property type="molecule type" value="Genomic_DNA"/>
</dbReference>
<dbReference type="Pfam" id="PF00855">
    <property type="entry name" value="PWWP"/>
    <property type="match status" value="1"/>
</dbReference>
<feature type="domain" description="PWWP" evidence="2">
    <location>
        <begin position="88"/>
        <end position="139"/>
    </location>
</feature>
<dbReference type="GO" id="GO:0005634">
    <property type="term" value="C:nucleus"/>
    <property type="evidence" value="ECO:0007669"/>
    <property type="project" value="TreeGrafter"/>
</dbReference>
<organism evidence="3 4">
    <name type="scientific">Caerostris extrusa</name>
    <name type="common">Bark spider</name>
    <name type="synonym">Caerostris bankana</name>
    <dbReference type="NCBI Taxonomy" id="172846"/>
    <lineage>
        <taxon>Eukaryota</taxon>
        <taxon>Metazoa</taxon>
        <taxon>Ecdysozoa</taxon>
        <taxon>Arthropoda</taxon>
        <taxon>Chelicerata</taxon>
        <taxon>Arachnida</taxon>
        <taxon>Araneae</taxon>
        <taxon>Araneomorphae</taxon>
        <taxon>Entelegynae</taxon>
        <taxon>Araneoidea</taxon>
        <taxon>Araneidae</taxon>
        <taxon>Caerostris</taxon>
    </lineage>
</organism>
<evidence type="ECO:0000256" key="1">
    <source>
        <dbReference type="SAM" id="MobiDB-lite"/>
    </source>
</evidence>
<name>A0AAV4RZX9_CAEEX</name>
<dbReference type="Gene3D" id="2.30.30.140">
    <property type="match status" value="1"/>
</dbReference>